<reference evidence="1" key="2">
    <citation type="journal article" date="2021" name="PeerJ">
        <title>Extensive microbial diversity within the chicken gut microbiome revealed by metagenomics and culture.</title>
        <authorList>
            <person name="Gilroy R."/>
            <person name="Ravi A."/>
            <person name="Getino M."/>
            <person name="Pursley I."/>
            <person name="Horton D.L."/>
            <person name="Alikhan N.F."/>
            <person name="Baker D."/>
            <person name="Gharbi K."/>
            <person name="Hall N."/>
            <person name="Watson M."/>
            <person name="Adriaenssens E.M."/>
            <person name="Foster-Nyarko E."/>
            <person name="Jarju S."/>
            <person name="Secka A."/>
            <person name="Antonio M."/>
            <person name="Oren A."/>
            <person name="Chaudhuri R.R."/>
            <person name="La Ragione R."/>
            <person name="Hildebrand F."/>
            <person name="Pallen M.J."/>
        </authorList>
    </citation>
    <scope>NUCLEOTIDE SEQUENCE</scope>
    <source>
        <strain evidence="1">G3-3990</strain>
    </source>
</reference>
<dbReference type="Proteomes" id="UP000823641">
    <property type="component" value="Unassembled WGS sequence"/>
</dbReference>
<organism evidence="1 2">
    <name type="scientific">Candidatus Gallipaludibacter merdavium</name>
    <dbReference type="NCBI Taxonomy" id="2840839"/>
    <lineage>
        <taxon>Bacteria</taxon>
        <taxon>Pseudomonadati</taxon>
        <taxon>Bacteroidota</taxon>
        <taxon>Bacteroidia</taxon>
        <taxon>Bacteroidales</taxon>
        <taxon>Candidatus Gallipaludibacter</taxon>
    </lineage>
</organism>
<sequence>GVLFRKPDHFENFDDWPFLWGQNEGTIAGNTQYIIFGSAFKHIVGESQEKE</sequence>
<reference evidence="1" key="1">
    <citation type="submission" date="2020-10" db="EMBL/GenBank/DDBJ databases">
        <authorList>
            <person name="Gilroy R."/>
        </authorList>
    </citation>
    <scope>NUCLEOTIDE SEQUENCE</scope>
    <source>
        <strain evidence="1">G3-3990</strain>
    </source>
</reference>
<proteinExistence type="predicted"/>
<evidence type="ECO:0000313" key="2">
    <source>
        <dbReference type="Proteomes" id="UP000823641"/>
    </source>
</evidence>
<accession>A0A9D9HUN6</accession>
<protein>
    <submittedName>
        <fullName evidence="1">Uncharacterized protein</fullName>
    </submittedName>
</protein>
<gene>
    <name evidence="1" type="ORF">IAA73_07850</name>
</gene>
<name>A0A9D9HUN6_9BACT</name>
<dbReference type="EMBL" id="JADIMG010000074">
    <property type="protein sequence ID" value="MBO8460227.1"/>
    <property type="molecule type" value="Genomic_DNA"/>
</dbReference>
<feature type="non-terminal residue" evidence="1">
    <location>
        <position position="1"/>
    </location>
</feature>
<dbReference type="AlphaFoldDB" id="A0A9D9HUN6"/>
<comment type="caution">
    <text evidence="1">The sequence shown here is derived from an EMBL/GenBank/DDBJ whole genome shotgun (WGS) entry which is preliminary data.</text>
</comment>
<evidence type="ECO:0000313" key="1">
    <source>
        <dbReference type="EMBL" id="MBO8460227.1"/>
    </source>
</evidence>